<reference evidence="3" key="1">
    <citation type="journal article" date="2019" name="Int. J. Syst. Evol. Microbiol.">
        <title>The Global Catalogue of Microorganisms (GCM) 10K type strain sequencing project: providing services to taxonomists for standard genome sequencing and annotation.</title>
        <authorList>
            <consortium name="The Broad Institute Genomics Platform"/>
            <consortium name="The Broad Institute Genome Sequencing Center for Infectious Disease"/>
            <person name="Wu L."/>
            <person name="Ma J."/>
        </authorList>
    </citation>
    <scope>NUCLEOTIDE SEQUENCE [LARGE SCALE GENOMIC DNA]</scope>
    <source>
        <strain evidence="3">KCTC 52490</strain>
    </source>
</reference>
<dbReference type="Proteomes" id="UP001597512">
    <property type="component" value="Unassembled WGS sequence"/>
</dbReference>
<dbReference type="EMBL" id="JBHUOM010000026">
    <property type="protein sequence ID" value="MFD2937381.1"/>
    <property type="molecule type" value="Genomic_DNA"/>
</dbReference>
<comment type="caution">
    <text evidence="2">The sequence shown here is derived from an EMBL/GenBank/DDBJ whole genome shotgun (WGS) entry which is preliminary data.</text>
</comment>
<dbReference type="RefSeq" id="WP_381507335.1">
    <property type="nucleotide sequence ID" value="NZ_JBHUOM010000026.1"/>
</dbReference>
<accession>A0ABW6APY5</accession>
<name>A0ABW6APY5_9BACT</name>
<evidence type="ECO:0000313" key="3">
    <source>
        <dbReference type="Proteomes" id="UP001597512"/>
    </source>
</evidence>
<evidence type="ECO:0000256" key="1">
    <source>
        <dbReference type="SAM" id="SignalP"/>
    </source>
</evidence>
<feature type="chain" id="PRO_5046323278" description="DUF3575 domain-containing protein" evidence="1">
    <location>
        <begin position="19"/>
        <end position="185"/>
    </location>
</feature>
<organism evidence="2 3">
    <name type="scientific">Spirosoma flavum</name>
    <dbReference type="NCBI Taxonomy" id="2048557"/>
    <lineage>
        <taxon>Bacteria</taxon>
        <taxon>Pseudomonadati</taxon>
        <taxon>Bacteroidota</taxon>
        <taxon>Cytophagia</taxon>
        <taxon>Cytophagales</taxon>
        <taxon>Cytophagaceae</taxon>
        <taxon>Spirosoma</taxon>
    </lineage>
</organism>
<gene>
    <name evidence="2" type="ORF">ACFS25_26650</name>
</gene>
<protein>
    <recommendedName>
        <fullName evidence="4">DUF3575 domain-containing protein</fullName>
    </recommendedName>
</protein>
<sequence>MKTRYLILLSLLSFSLQAQQKSYDIAISYGRYVTPILYQSQVKTYLSADFEYHLTNRWSISSGLMKGTFGYYDGFPTKRSNGTYMEVPNSEGADYQGYVLAKYALVANPRFRLQLGAGVGYYVQHLSFACESNLYESTNADVSLPISIEGYYFVIRGVGLGIKAGCYVQPAIWGIHIGPQIRIRL</sequence>
<proteinExistence type="predicted"/>
<keyword evidence="1" id="KW-0732">Signal</keyword>
<feature type="signal peptide" evidence="1">
    <location>
        <begin position="1"/>
        <end position="18"/>
    </location>
</feature>
<evidence type="ECO:0008006" key="4">
    <source>
        <dbReference type="Google" id="ProtNLM"/>
    </source>
</evidence>
<keyword evidence="3" id="KW-1185">Reference proteome</keyword>
<evidence type="ECO:0000313" key="2">
    <source>
        <dbReference type="EMBL" id="MFD2937381.1"/>
    </source>
</evidence>